<organism evidence="2 3">
    <name type="scientific">Candidatus Gottesmanbacteria bacterium RIFCSPHIGHO2_01_FULL_47_48</name>
    <dbReference type="NCBI Taxonomy" id="1798381"/>
    <lineage>
        <taxon>Bacteria</taxon>
        <taxon>Candidatus Gottesmaniibacteriota</taxon>
    </lineage>
</organism>
<dbReference type="GO" id="GO:0004523">
    <property type="term" value="F:RNA-DNA hybrid ribonuclease activity"/>
    <property type="evidence" value="ECO:0007669"/>
    <property type="project" value="InterPro"/>
</dbReference>
<evidence type="ECO:0000313" key="3">
    <source>
        <dbReference type="Proteomes" id="UP000177871"/>
    </source>
</evidence>
<dbReference type="PROSITE" id="PS50879">
    <property type="entry name" value="RNASE_H_1"/>
    <property type="match status" value="1"/>
</dbReference>
<dbReference type="InterPro" id="IPR002156">
    <property type="entry name" value="RNaseH_domain"/>
</dbReference>
<dbReference type="STRING" id="1798381.A2721_00770"/>
<feature type="domain" description="RNase H type-1" evidence="1">
    <location>
        <begin position="2"/>
        <end position="174"/>
    </location>
</feature>
<dbReference type="AlphaFoldDB" id="A0A1F6A4P7"/>
<sequence>MAKHQLVIFCDGGARGNPGSAAAAFVVKDGAGNIQGKRGKLFDKLRARPFDYAPLGKLGAGRARPFDYAQGKFLGVTTNNVAEYQAVVEALAWIKGNLTQGTDLANLEIRFYLDSSLVVNQLRGKFKVKDRKLRDLLAEVRGRERELGAVRISYDYVPREENSEADRTVNETLDRVMGRM</sequence>
<comment type="caution">
    <text evidence="2">The sequence shown here is derived from an EMBL/GenBank/DDBJ whole genome shotgun (WGS) entry which is preliminary data.</text>
</comment>
<dbReference type="PANTHER" id="PTHR46387">
    <property type="entry name" value="POLYNUCLEOTIDYL TRANSFERASE, RIBONUCLEASE H-LIKE SUPERFAMILY PROTEIN"/>
    <property type="match status" value="1"/>
</dbReference>
<dbReference type="Proteomes" id="UP000177871">
    <property type="component" value="Unassembled WGS sequence"/>
</dbReference>
<dbReference type="GO" id="GO:0003676">
    <property type="term" value="F:nucleic acid binding"/>
    <property type="evidence" value="ECO:0007669"/>
    <property type="project" value="InterPro"/>
</dbReference>
<dbReference type="SUPFAM" id="SSF53098">
    <property type="entry name" value="Ribonuclease H-like"/>
    <property type="match status" value="1"/>
</dbReference>
<dbReference type="CDD" id="cd09279">
    <property type="entry name" value="RNase_HI_like"/>
    <property type="match status" value="1"/>
</dbReference>
<proteinExistence type="predicted"/>
<reference evidence="2 3" key="1">
    <citation type="journal article" date="2016" name="Nat. Commun.">
        <title>Thousands of microbial genomes shed light on interconnected biogeochemical processes in an aquifer system.</title>
        <authorList>
            <person name="Anantharaman K."/>
            <person name="Brown C.T."/>
            <person name="Hug L.A."/>
            <person name="Sharon I."/>
            <person name="Castelle C.J."/>
            <person name="Probst A.J."/>
            <person name="Thomas B.C."/>
            <person name="Singh A."/>
            <person name="Wilkins M.J."/>
            <person name="Karaoz U."/>
            <person name="Brodie E.L."/>
            <person name="Williams K.H."/>
            <person name="Hubbard S.S."/>
            <person name="Banfield J.F."/>
        </authorList>
    </citation>
    <scope>NUCLEOTIDE SEQUENCE [LARGE SCALE GENOMIC DNA]</scope>
</reference>
<dbReference type="PANTHER" id="PTHR46387:SF2">
    <property type="entry name" value="RIBONUCLEASE HI"/>
    <property type="match status" value="1"/>
</dbReference>
<dbReference type="Gene3D" id="3.30.420.10">
    <property type="entry name" value="Ribonuclease H-like superfamily/Ribonuclease H"/>
    <property type="match status" value="1"/>
</dbReference>
<protein>
    <recommendedName>
        <fullName evidence="1">RNase H type-1 domain-containing protein</fullName>
    </recommendedName>
</protein>
<dbReference type="InterPro" id="IPR012337">
    <property type="entry name" value="RNaseH-like_sf"/>
</dbReference>
<accession>A0A1F6A4P7</accession>
<gene>
    <name evidence="2" type="ORF">A2721_00770</name>
</gene>
<evidence type="ECO:0000313" key="2">
    <source>
        <dbReference type="EMBL" id="OGG19633.1"/>
    </source>
</evidence>
<name>A0A1F6A4P7_9BACT</name>
<dbReference type="Pfam" id="PF13456">
    <property type="entry name" value="RVT_3"/>
    <property type="match status" value="1"/>
</dbReference>
<dbReference type="EMBL" id="MFJK01000005">
    <property type="protein sequence ID" value="OGG19633.1"/>
    <property type="molecule type" value="Genomic_DNA"/>
</dbReference>
<evidence type="ECO:0000259" key="1">
    <source>
        <dbReference type="PROSITE" id="PS50879"/>
    </source>
</evidence>
<dbReference type="InterPro" id="IPR036397">
    <property type="entry name" value="RNaseH_sf"/>
</dbReference>